<dbReference type="AlphaFoldDB" id="A0A850CB75"/>
<dbReference type="InterPro" id="IPR009319">
    <property type="entry name" value="Phage_A118_VSP1"/>
</dbReference>
<dbReference type="EMBL" id="JABFXE010000451">
    <property type="protein sequence ID" value="NUQ88952.1"/>
    <property type="molecule type" value="Genomic_DNA"/>
</dbReference>
<dbReference type="GO" id="GO:0005198">
    <property type="term" value="F:structural molecule activity"/>
    <property type="evidence" value="ECO:0007669"/>
    <property type="project" value="InterPro"/>
</dbReference>
<keyword evidence="1" id="KW-0175">Coiled coil</keyword>
<evidence type="ECO:0000256" key="1">
    <source>
        <dbReference type="SAM" id="Coils"/>
    </source>
</evidence>
<protein>
    <submittedName>
        <fullName evidence="2">Minor capsid protein</fullName>
    </submittedName>
</protein>
<gene>
    <name evidence="2" type="ORF">HOQ43_10870</name>
</gene>
<evidence type="ECO:0000313" key="3">
    <source>
        <dbReference type="Proteomes" id="UP000574690"/>
    </source>
</evidence>
<reference evidence="2 3" key="1">
    <citation type="submission" date="2020-05" db="EMBL/GenBank/DDBJ databases">
        <title>DNA-SIP metagenomic assembled genomes.</title>
        <authorList>
            <person name="Yu J."/>
        </authorList>
    </citation>
    <scope>NUCLEOTIDE SEQUENCE [LARGE SCALE GENOMIC DNA]</scope>
    <source>
        <strain evidence="2">Bin5.27</strain>
    </source>
</reference>
<dbReference type="Pfam" id="PF06152">
    <property type="entry name" value="Phage_min_cap2"/>
    <property type="match status" value="1"/>
</dbReference>
<comment type="caution">
    <text evidence="2">The sequence shown here is derived from an EMBL/GenBank/DDBJ whole genome shotgun (WGS) entry which is preliminary data.</text>
</comment>
<proteinExistence type="predicted"/>
<organism evidence="2 3">
    <name type="scientific">Glycomyces artemisiae</name>
    <dbReference type="NCBI Taxonomy" id="1076443"/>
    <lineage>
        <taxon>Bacteria</taxon>
        <taxon>Bacillati</taxon>
        <taxon>Actinomycetota</taxon>
        <taxon>Actinomycetes</taxon>
        <taxon>Glycomycetales</taxon>
        <taxon>Glycomycetaceae</taxon>
        <taxon>Glycomyces</taxon>
    </lineage>
</organism>
<name>A0A850CB75_9ACTN</name>
<evidence type="ECO:0000313" key="2">
    <source>
        <dbReference type="EMBL" id="NUQ88952.1"/>
    </source>
</evidence>
<dbReference type="Proteomes" id="UP000574690">
    <property type="component" value="Unassembled WGS sequence"/>
</dbReference>
<accession>A0A850CB75</accession>
<feature type="coiled-coil region" evidence="1">
    <location>
        <begin position="318"/>
        <end position="368"/>
    </location>
</feature>
<sequence length="384" mass="42603">MYARLEDRLTADIARDLRAGIDSPTWATDKLVAAGRMRRRTQALLAKLEGRLGEEVARAIILAYARGSTAALREIARQQLTPLQRFSLRTMTPVLRALGLRITTQRLAGDIWQELAEVRDTLPGIDAMQRVAFALVSKLSGTHSPILRWTDDVYRTVIAEASLTDVLGGTVTRRQAAQSAWERFLTRGVTGFQDRSGRRWELASYVEMATRTGTAQAAVEGHMDRLADLGVDLVIVSNAPQECALCRPFEGKVLARRGTAGRVEVQHATQDRMVTVDVAATVQQAVAEGLLHPNCRHSLGAYLPGLTVAPTRTEDAKGDAARQRLRELERRVRRTKLKASAAIDPDAKKRLNARVRDYQRQIREHTAATGLLRQRPREQVGVAR</sequence>